<dbReference type="EC" id="3.1.3.16" evidence="5"/>
<dbReference type="GO" id="GO:0046872">
    <property type="term" value="F:metal ion binding"/>
    <property type="evidence" value="ECO:0007669"/>
    <property type="project" value="UniProtKB-KW"/>
</dbReference>
<sequence length="329" mass="37898">MMRNIGIICLVKEGKDVFLKMDVDICIEKLYKKQLLSEPIIETICDHAKRLLMEESNVLHICSPVTVVGDIHGQFYDLVEIFRIGGFCPDTNYLFLGDYVDRGLFSVETISLLVCLKLRYPNRVHLIRGNHESRSVTQTYGFYTECIRKYGSANVWHHFTNMFDFLTLSVIIDNKIFCVHGGLSPSIHSIDQIKIINRFREIPHEGPMADLVWSDPDQDKRDFSISPRGAGYTFGIDIVQKFLEINNMEHILRAHQLCHEGYQVLYDGKLSTVWSAPNYCYRCANLASILEIYDNGERKFNVFDAAPENEHDNPSTNNNQIKSPVEYFL</sequence>
<evidence type="ECO:0000256" key="4">
    <source>
        <dbReference type="ARBA" id="ARBA00048336"/>
    </source>
</evidence>
<evidence type="ECO:0000256" key="1">
    <source>
        <dbReference type="ARBA" id="ARBA00022723"/>
    </source>
</evidence>
<comment type="catalytic activity">
    <reaction evidence="4 5">
        <text>O-phospho-L-threonyl-[protein] + H2O = L-threonyl-[protein] + phosphate</text>
        <dbReference type="Rhea" id="RHEA:47004"/>
        <dbReference type="Rhea" id="RHEA-COMP:11060"/>
        <dbReference type="Rhea" id="RHEA-COMP:11605"/>
        <dbReference type="ChEBI" id="CHEBI:15377"/>
        <dbReference type="ChEBI" id="CHEBI:30013"/>
        <dbReference type="ChEBI" id="CHEBI:43474"/>
        <dbReference type="ChEBI" id="CHEBI:61977"/>
        <dbReference type="EC" id="3.1.3.16"/>
    </reaction>
</comment>
<dbReference type="PANTHER" id="PTHR45619">
    <property type="entry name" value="SERINE/THREONINE-PROTEIN PHOSPHATASE PP2A-RELATED"/>
    <property type="match status" value="1"/>
</dbReference>
<keyword evidence="3" id="KW-0464">Manganese</keyword>
<comment type="similarity">
    <text evidence="5">Belongs to the PPP phosphatase family.</text>
</comment>
<name>L0P9U9_PNEJI</name>
<dbReference type="STRING" id="1209962.L0P9U9"/>
<reference evidence="7 8" key="1">
    <citation type="journal article" date="2012" name="MBio">
        <title>De novo assembly of the Pneumocystis jirovecii genome from a single bronchoalveolar lavage fluid specimen from a patient.</title>
        <authorList>
            <person name="Cisse O.H."/>
            <person name="Pagni M."/>
            <person name="Hauser P.M."/>
        </authorList>
    </citation>
    <scope>NUCLEOTIDE SEQUENCE [LARGE SCALE GENOMIC DNA]</scope>
    <source>
        <strain evidence="7 8">SE8</strain>
    </source>
</reference>
<dbReference type="InterPro" id="IPR006186">
    <property type="entry name" value="Ser/Thr-sp_prot-phosphatase"/>
</dbReference>
<proteinExistence type="inferred from homology"/>
<evidence type="ECO:0000256" key="5">
    <source>
        <dbReference type="RuleBase" id="RU004273"/>
    </source>
</evidence>
<dbReference type="SUPFAM" id="SSF56300">
    <property type="entry name" value="Metallo-dependent phosphatases"/>
    <property type="match status" value="1"/>
</dbReference>
<dbReference type="GO" id="GO:0004722">
    <property type="term" value="F:protein serine/threonine phosphatase activity"/>
    <property type="evidence" value="ECO:0007669"/>
    <property type="project" value="UniProtKB-EC"/>
</dbReference>
<comment type="caution">
    <text evidence="7">The sequence shown here is derived from an EMBL/GenBank/DDBJ whole genome shotgun (WGS) entry which is preliminary data.</text>
</comment>
<evidence type="ECO:0000256" key="3">
    <source>
        <dbReference type="ARBA" id="ARBA00023211"/>
    </source>
</evidence>
<dbReference type="InterPro" id="IPR004843">
    <property type="entry name" value="Calcineurin-like_PHP"/>
</dbReference>
<evidence type="ECO:0000259" key="6">
    <source>
        <dbReference type="PROSITE" id="PS00125"/>
    </source>
</evidence>
<dbReference type="AlphaFoldDB" id="L0P9U9"/>
<organism evidence="8">
    <name type="scientific">Pneumocystis jirovecii</name>
    <name type="common">Human pneumocystis pneumonia agent</name>
    <dbReference type="NCBI Taxonomy" id="42068"/>
    <lineage>
        <taxon>Eukaryota</taxon>
        <taxon>Fungi</taxon>
        <taxon>Dikarya</taxon>
        <taxon>Ascomycota</taxon>
        <taxon>Taphrinomycotina</taxon>
        <taxon>Pneumocystomycetes</taxon>
        <taxon>Pneumocystaceae</taxon>
        <taxon>Pneumocystis</taxon>
    </lineage>
</organism>
<dbReference type="CDD" id="cd07415">
    <property type="entry name" value="MPP_PP2A_PP4_PP6"/>
    <property type="match status" value="1"/>
</dbReference>
<keyword evidence="2 5" id="KW-0378">Hydrolase</keyword>
<dbReference type="PRINTS" id="PR00114">
    <property type="entry name" value="STPHPHTASE"/>
</dbReference>
<dbReference type="EMBL" id="CAKM01000129">
    <property type="protein sequence ID" value="CCJ28864.1"/>
    <property type="molecule type" value="Genomic_DNA"/>
</dbReference>
<dbReference type="Gene3D" id="3.60.21.10">
    <property type="match status" value="1"/>
</dbReference>
<dbReference type="Pfam" id="PF00149">
    <property type="entry name" value="Metallophos"/>
    <property type="match status" value="1"/>
</dbReference>
<dbReference type="FunCoup" id="L0P9U9">
    <property type="interactions" value="32"/>
</dbReference>
<feature type="domain" description="Serine/threonine specific protein phosphatases" evidence="6">
    <location>
        <begin position="127"/>
        <end position="132"/>
    </location>
</feature>
<dbReference type="VEuPathDB" id="FungiDB:PNEJI1_002465"/>
<evidence type="ECO:0000256" key="2">
    <source>
        <dbReference type="ARBA" id="ARBA00022801"/>
    </source>
</evidence>
<dbReference type="SMART" id="SM00156">
    <property type="entry name" value="PP2Ac"/>
    <property type="match status" value="1"/>
</dbReference>
<keyword evidence="1" id="KW-0479">Metal-binding</keyword>
<evidence type="ECO:0000313" key="8">
    <source>
        <dbReference type="Proteomes" id="UP000010422"/>
    </source>
</evidence>
<dbReference type="InterPro" id="IPR047129">
    <property type="entry name" value="PPA2-like"/>
</dbReference>
<protein>
    <recommendedName>
        <fullName evidence="5">Serine/threonine-protein phosphatase</fullName>
        <ecNumber evidence="5">3.1.3.16</ecNumber>
    </recommendedName>
</protein>
<evidence type="ECO:0000313" key="7">
    <source>
        <dbReference type="EMBL" id="CCJ28864.1"/>
    </source>
</evidence>
<dbReference type="InterPro" id="IPR029052">
    <property type="entry name" value="Metallo-depent_PP-like"/>
</dbReference>
<dbReference type="Proteomes" id="UP000010422">
    <property type="component" value="Unassembled WGS sequence"/>
</dbReference>
<dbReference type="PROSITE" id="PS00125">
    <property type="entry name" value="SER_THR_PHOSPHATASE"/>
    <property type="match status" value="1"/>
</dbReference>
<accession>L0P9U9</accession>
<dbReference type="InParanoid" id="L0P9U9"/>
<gene>
    <name evidence="7" type="ORF">PNEJI1_002465</name>
</gene>